<evidence type="ECO:0000313" key="3">
    <source>
        <dbReference type="Proteomes" id="UP000645828"/>
    </source>
</evidence>
<evidence type="ECO:0000313" key="2">
    <source>
        <dbReference type="EMBL" id="CAD7686745.1"/>
    </source>
</evidence>
<feature type="compositionally biased region" description="Low complexity" evidence="1">
    <location>
        <begin position="192"/>
        <end position="207"/>
    </location>
</feature>
<proteinExistence type="predicted"/>
<gene>
    <name evidence="2" type="ORF">NYPRO_LOCUS19538</name>
</gene>
<organism evidence="2 3">
    <name type="scientific">Nyctereutes procyonoides</name>
    <name type="common">Raccoon dog</name>
    <name type="synonym">Canis procyonoides</name>
    <dbReference type="NCBI Taxonomy" id="34880"/>
    <lineage>
        <taxon>Eukaryota</taxon>
        <taxon>Metazoa</taxon>
        <taxon>Chordata</taxon>
        <taxon>Craniata</taxon>
        <taxon>Vertebrata</taxon>
        <taxon>Euteleostomi</taxon>
        <taxon>Mammalia</taxon>
        <taxon>Eutheria</taxon>
        <taxon>Laurasiatheria</taxon>
        <taxon>Carnivora</taxon>
        <taxon>Caniformia</taxon>
        <taxon>Canidae</taxon>
        <taxon>Nyctereutes</taxon>
    </lineage>
</organism>
<dbReference type="AlphaFoldDB" id="A0A811ZDE9"/>
<feature type="compositionally biased region" description="Low complexity" evidence="1">
    <location>
        <begin position="66"/>
        <end position="84"/>
    </location>
</feature>
<reference evidence="2" key="1">
    <citation type="submission" date="2020-12" db="EMBL/GenBank/DDBJ databases">
        <authorList>
            <consortium name="Molecular Ecology Group"/>
        </authorList>
    </citation>
    <scope>NUCLEOTIDE SEQUENCE</scope>
    <source>
        <strain evidence="2">TBG_1078</strain>
    </source>
</reference>
<keyword evidence="3" id="KW-1185">Reference proteome</keyword>
<sequence length="360" mass="36956">MQAGPSGRLRAGQLGGVAPGRGKRVPRPPPHSRPRAPRGPARPLAGVHLQPEGGEERGAPGPRPPARGAGSGQRRAAPRGGPRLQPAPSPRRGPWGPGLRPHFRRKRGALSAEPPLPAAFPSFPAARRGPGSGCEHHKTVAGPPGASGSLGAPCCASRGARGLRGDPAWRPGCREGATPTPPGARGGARQDGPLAAPAPGRLLLGHLRLAETPPPPGPTPPPTPTPTPTPEPRSPRGPSPRSRGPPGGGRPYSALQPAFRTPGVESGVPAADSGGRPLPRDPDSITGVTRTQGLQKPRTGCGGRGRETGQGRKINKRRLMAAVIMAVIMDLFQLKRVDWGGVGALRGWCASRDHPESMAG</sequence>
<feature type="compositionally biased region" description="Low complexity" evidence="1">
    <location>
        <begin position="141"/>
        <end position="153"/>
    </location>
</feature>
<name>A0A811ZDE9_NYCPR</name>
<evidence type="ECO:0000256" key="1">
    <source>
        <dbReference type="SAM" id="MobiDB-lite"/>
    </source>
</evidence>
<dbReference type="EMBL" id="CAJHUB010000762">
    <property type="protein sequence ID" value="CAD7686745.1"/>
    <property type="molecule type" value="Genomic_DNA"/>
</dbReference>
<dbReference type="Proteomes" id="UP000645828">
    <property type="component" value="Unassembled WGS sequence"/>
</dbReference>
<protein>
    <submittedName>
        <fullName evidence="2">(raccoon dog) hypothetical protein</fullName>
    </submittedName>
</protein>
<feature type="compositionally biased region" description="Low complexity" evidence="1">
    <location>
        <begin position="109"/>
        <end position="129"/>
    </location>
</feature>
<feature type="compositionally biased region" description="Pro residues" evidence="1">
    <location>
        <begin position="212"/>
        <end position="238"/>
    </location>
</feature>
<feature type="compositionally biased region" description="Basic residues" evidence="1">
    <location>
        <begin position="21"/>
        <end position="36"/>
    </location>
</feature>
<comment type="caution">
    <text evidence="2">The sequence shown here is derived from an EMBL/GenBank/DDBJ whole genome shotgun (WGS) entry which is preliminary data.</text>
</comment>
<feature type="region of interest" description="Disordered" evidence="1">
    <location>
        <begin position="1"/>
        <end position="312"/>
    </location>
</feature>
<accession>A0A811ZDE9</accession>